<evidence type="ECO:0000313" key="2">
    <source>
        <dbReference type="EMBL" id="CAB4832466.1"/>
    </source>
</evidence>
<name>A0A6J7PRX3_9ZZZZ</name>
<dbReference type="GO" id="GO:0003677">
    <property type="term" value="F:DNA binding"/>
    <property type="evidence" value="ECO:0007669"/>
    <property type="project" value="InterPro"/>
</dbReference>
<dbReference type="Gene3D" id="1.20.58.1000">
    <property type="entry name" value="Metal-sensitive repressor, helix protomer"/>
    <property type="match status" value="1"/>
</dbReference>
<proteinExistence type="predicted"/>
<protein>
    <submittedName>
        <fullName evidence="4">Unannotated protein</fullName>
    </submittedName>
</protein>
<dbReference type="EMBL" id="CAFBPA010000219">
    <property type="protein sequence ID" value="CAB5015300.1"/>
    <property type="molecule type" value="Genomic_DNA"/>
</dbReference>
<dbReference type="Pfam" id="PF02583">
    <property type="entry name" value="Trns_repr_metal"/>
    <property type="match status" value="1"/>
</dbReference>
<dbReference type="GO" id="GO:0046872">
    <property type="term" value="F:metal ion binding"/>
    <property type="evidence" value="ECO:0007669"/>
    <property type="project" value="InterPro"/>
</dbReference>
<gene>
    <name evidence="1" type="ORF">UFOPK2625_00877</name>
    <name evidence="2" type="ORF">UFOPK3204_01100</name>
    <name evidence="3" type="ORF">UFOPK3425_00126</name>
    <name evidence="5" type="ORF">UFOPK4043_01280</name>
    <name evidence="4" type="ORF">UFOPK4092_00232</name>
</gene>
<dbReference type="AlphaFoldDB" id="A0A6J7PRX3"/>
<evidence type="ECO:0000313" key="5">
    <source>
        <dbReference type="EMBL" id="CAB5015300.1"/>
    </source>
</evidence>
<dbReference type="CDD" id="cd10148">
    <property type="entry name" value="CsoR-like_DUF156"/>
    <property type="match status" value="1"/>
</dbReference>
<evidence type="ECO:0000313" key="3">
    <source>
        <dbReference type="EMBL" id="CAB4860401.1"/>
    </source>
</evidence>
<accession>A0A6J7PRX3</accession>
<dbReference type="InterPro" id="IPR003735">
    <property type="entry name" value="Metal_Tscrpt_repr"/>
</dbReference>
<dbReference type="EMBL" id="CAFBPJ010000014">
    <property type="protein sequence ID" value="CAB5008086.1"/>
    <property type="molecule type" value="Genomic_DNA"/>
</dbReference>
<reference evidence="4" key="1">
    <citation type="submission" date="2020-05" db="EMBL/GenBank/DDBJ databases">
        <authorList>
            <person name="Chiriac C."/>
            <person name="Salcher M."/>
            <person name="Ghai R."/>
            <person name="Kavagutti S V."/>
        </authorList>
    </citation>
    <scope>NUCLEOTIDE SEQUENCE</scope>
</reference>
<dbReference type="InterPro" id="IPR038390">
    <property type="entry name" value="Metal_Tscrpt_repr_sf"/>
</dbReference>
<dbReference type="GO" id="GO:0006355">
    <property type="term" value="P:regulation of DNA-templated transcription"/>
    <property type="evidence" value="ECO:0007669"/>
    <property type="project" value="InterPro"/>
</dbReference>
<dbReference type="PANTHER" id="PTHR33677">
    <property type="entry name" value="TRANSCRIPTIONAL REPRESSOR FRMR-RELATED"/>
    <property type="match status" value="1"/>
</dbReference>
<dbReference type="PANTHER" id="PTHR33677:SF5">
    <property type="entry name" value="TRANSCRIPTIONAL REPRESSOR FRMR"/>
    <property type="match status" value="1"/>
</dbReference>
<dbReference type="EMBL" id="CAEZXZ010000127">
    <property type="protein sequence ID" value="CAB4708530.1"/>
    <property type="molecule type" value="Genomic_DNA"/>
</dbReference>
<sequence>MPTKTVVAKKVTAPIAHVLADQVRLDEIIKRLNRAQGQLGGIVKMLETGRNCDEVITQIAAVGKAIDTAAFTLISASLKECIQEGGSDAEAVSAQLQRLFLILA</sequence>
<organism evidence="4">
    <name type="scientific">freshwater metagenome</name>
    <dbReference type="NCBI Taxonomy" id="449393"/>
    <lineage>
        <taxon>unclassified sequences</taxon>
        <taxon>metagenomes</taxon>
        <taxon>ecological metagenomes</taxon>
    </lineage>
</organism>
<evidence type="ECO:0000313" key="1">
    <source>
        <dbReference type="EMBL" id="CAB4708530.1"/>
    </source>
</evidence>
<dbReference type="EMBL" id="CAFABK010000049">
    <property type="protein sequence ID" value="CAB4832466.1"/>
    <property type="molecule type" value="Genomic_DNA"/>
</dbReference>
<dbReference type="EMBL" id="CAFBLV010000011">
    <property type="protein sequence ID" value="CAB4860401.1"/>
    <property type="molecule type" value="Genomic_DNA"/>
</dbReference>
<evidence type="ECO:0000313" key="4">
    <source>
        <dbReference type="EMBL" id="CAB5008086.1"/>
    </source>
</evidence>